<evidence type="ECO:0000259" key="7">
    <source>
        <dbReference type="PROSITE" id="PS50110"/>
    </source>
</evidence>
<evidence type="ECO:0000256" key="3">
    <source>
        <dbReference type="ARBA" id="ARBA00023125"/>
    </source>
</evidence>
<dbReference type="SMART" id="SM00421">
    <property type="entry name" value="HTH_LUXR"/>
    <property type="match status" value="1"/>
</dbReference>
<dbReference type="CDD" id="cd06170">
    <property type="entry name" value="LuxR_C_like"/>
    <property type="match status" value="1"/>
</dbReference>
<dbReference type="Gene3D" id="3.40.50.2300">
    <property type="match status" value="1"/>
</dbReference>
<feature type="domain" description="Response regulatory" evidence="7">
    <location>
        <begin position="3"/>
        <end position="120"/>
    </location>
</feature>
<evidence type="ECO:0000256" key="2">
    <source>
        <dbReference type="ARBA" id="ARBA00023015"/>
    </source>
</evidence>
<keyword evidence="4" id="KW-0804">Transcription</keyword>
<dbReference type="PROSITE" id="PS50043">
    <property type="entry name" value="HTH_LUXR_2"/>
    <property type="match status" value="1"/>
</dbReference>
<dbReference type="InterPro" id="IPR011006">
    <property type="entry name" value="CheY-like_superfamily"/>
</dbReference>
<dbReference type="InterPro" id="IPR001789">
    <property type="entry name" value="Sig_transdc_resp-reg_receiver"/>
</dbReference>
<dbReference type="Pfam" id="PF00196">
    <property type="entry name" value="GerE"/>
    <property type="match status" value="1"/>
</dbReference>
<proteinExistence type="predicted"/>
<feature type="modified residue" description="4-aspartylphosphate" evidence="5">
    <location>
        <position position="54"/>
    </location>
</feature>
<feature type="domain" description="HTH luxR-type" evidence="6">
    <location>
        <begin position="138"/>
        <end position="203"/>
    </location>
</feature>
<evidence type="ECO:0000259" key="6">
    <source>
        <dbReference type="PROSITE" id="PS50043"/>
    </source>
</evidence>
<dbReference type="CDD" id="cd17535">
    <property type="entry name" value="REC_NarL-like"/>
    <property type="match status" value="1"/>
</dbReference>
<accession>A0ABU8E5A3</accession>
<dbReference type="PANTHER" id="PTHR43214:SF24">
    <property type="entry name" value="TRANSCRIPTIONAL REGULATORY PROTEIN NARL-RELATED"/>
    <property type="match status" value="1"/>
</dbReference>
<keyword evidence="3" id="KW-0238">DNA-binding</keyword>
<dbReference type="Pfam" id="PF00072">
    <property type="entry name" value="Response_reg"/>
    <property type="match status" value="1"/>
</dbReference>
<reference evidence="8 9" key="1">
    <citation type="submission" date="2024-03" db="EMBL/GenBank/DDBJ databases">
        <title>Draft genome sequence of Klenkia terrae.</title>
        <authorList>
            <person name="Duangmal K."/>
            <person name="Chantavorakit T."/>
        </authorList>
    </citation>
    <scope>NUCLEOTIDE SEQUENCE [LARGE SCALE GENOMIC DNA]</scope>
    <source>
        <strain evidence="8 9">JCM 17786</strain>
    </source>
</reference>
<gene>
    <name evidence="8" type="ORF">UXQ13_10050</name>
</gene>
<evidence type="ECO:0000256" key="5">
    <source>
        <dbReference type="PROSITE-ProRule" id="PRU00169"/>
    </source>
</evidence>
<dbReference type="EMBL" id="JBAPLV010000009">
    <property type="protein sequence ID" value="MEI4278807.1"/>
    <property type="molecule type" value="Genomic_DNA"/>
</dbReference>
<dbReference type="Proteomes" id="UP001373496">
    <property type="component" value="Unassembled WGS sequence"/>
</dbReference>
<dbReference type="RefSeq" id="WP_225235894.1">
    <property type="nucleotide sequence ID" value="NZ_JBAPLV010000009.1"/>
</dbReference>
<comment type="caution">
    <text evidence="8">The sequence shown here is derived from an EMBL/GenBank/DDBJ whole genome shotgun (WGS) entry which is preliminary data.</text>
</comment>
<dbReference type="PROSITE" id="PS50110">
    <property type="entry name" value="RESPONSE_REGULATORY"/>
    <property type="match status" value="1"/>
</dbReference>
<dbReference type="InterPro" id="IPR039420">
    <property type="entry name" value="WalR-like"/>
</dbReference>
<keyword evidence="1 5" id="KW-0597">Phosphoprotein</keyword>
<keyword evidence="9" id="KW-1185">Reference proteome</keyword>
<dbReference type="InterPro" id="IPR016032">
    <property type="entry name" value="Sig_transdc_resp-reg_C-effctor"/>
</dbReference>
<dbReference type="PRINTS" id="PR00038">
    <property type="entry name" value="HTHLUXR"/>
</dbReference>
<dbReference type="SUPFAM" id="SSF46894">
    <property type="entry name" value="C-terminal effector domain of the bipartite response regulators"/>
    <property type="match status" value="1"/>
</dbReference>
<dbReference type="SMART" id="SM00448">
    <property type="entry name" value="REC"/>
    <property type="match status" value="1"/>
</dbReference>
<organism evidence="8 9">
    <name type="scientific">Klenkia terrae</name>
    <dbReference type="NCBI Taxonomy" id="1052259"/>
    <lineage>
        <taxon>Bacteria</taxon>
        <taxon>Bacillati</taxon>
        <taxon>Actinomycetota</taxon>
        <taxon>Actinomycetes</taxon>
        <taxon>Geodermatophilales</taxon>
        <taxon>Geodermatophilaceae</taxon>
        <taxon>Klenkia</taxon>
    </lineage>
</organism>
<dbReference type="InterPro" id="IPR058245">
    <property type="entry name" value="NreC/VraR/RcsB-like_REC"/>
</dbReference>
<evidence type="ECO:0000256" key="4">
    <source>
        <dbReference type="ARBA" id="ARBA00023163"/>
    </source>
</evidence>
<dbReference type="SUPFAM" id="SSF52172">
    <property type="entry name" value="CheY-like"/>
    <property type="match status" value="1"/>
</dbReference>
<protein>
    <submittedName>
        <fullName evidence="8">Response regulator transcription factor</fullName>
    </submittedName>
</protein>
<sequence>MIRLVIADDHPVVRAGLRALLASADDIAVVAEAATPHDAVSLAERLAPDLVLMDLQFGEGATGAQATRLIRALAAPVHVLVLTNYDSDGDILAAIEAGASGYLLKDAPPEQLLAAVRAAAAGESALAPVIADRLMARMRAPQVSLSGREIEVLILVADGASNADVAARLHITDATVKTHLGHIFTKLGVSSRTAAVSRAQSLGILR</sequence>
<name>A0ABU8E5A3_9ACTN</name>
<dbReference type="PANTHER" id="PTHR43214">
    <property type="entry name" value="TWO-COMPONENT RESPONSE REGULATOR"/>
    <property type="match status" value="1"/>
</dbReference>
<evidence type="ECO:0000313" key="8">
    <source>
        <dbReference type="EMBL" id="MEI4278807.1"/>
    </source>
</evidence>
<evidence type="ECO:0000256" key="1">
    <source>
        <dbReference type="ARBA" id="ARBA00022553"/>
    </source>
</evidence>
<dbReference type="PROSITE" id="PS00622">
    <property type="entry name" value="HTH_LUXR_1"/>
    <property type="match status" value="1"/>
</dbReference>
<dbReference type="InterPro" id="IPR000792">
    <property type="entry name" value="Tscrpt_reg_LuxR_C"/>
</dbReference>
<keyword evidence="2" id="KW-0805">Transcription regulation</keyword>
<evidence type="ECO:0000313" key="9">
    <source>
        <dbReference type="Proteomes" id="UP001373496"/>
    </source>
</evidence>